<accession>A0A9Q1FMK0</accession>
<comment type="caution">
    <text evidence="1">The sequence shown here is derived from an EMBL/GenBank/DDBJ whole genome shotgun (WGS) entry which is preliminary data.</text>
</comment>
<evidence type="ECO:0000313" key="1">
    <source>
        <dbReference type="EMBL" id="KAJ8361543.1"/>
    </source>
</evidence>
<proteinExistence type="predicted"/>
<dbReference type="EMBL" id="JAINUF010000005">
    <property type="protein sequence ID" value="KAJ8361543.1"/>
    <property type="molecule type" value="Genomic_DNA"/>
</dbReference>
<dbReference type="Proteomes" id="UP001152622">
    <property type="component" value="Chromosome 5"/>
</dbReference>
<gene>
    <name evidence="1" type="ORF">SKAU_G00180680</name>
</gene>
<dbReference type="PANTHER" id="PTHR47027">
    <property type="entry name" value="REVERSE TRANSCRIPTASE DOMAIN-CONTAINING PROTEIN"/>
    <property type="match status" value="1"/>
</dbReference>
<evidence type="ECO:0000313" key="2">
    <source>
        <dbReference type="Proteomes" id="UP001152622"/>
    </source>
</evidence>
<name>A0A9Q1FMK0_SYNKA</name>
<dbReference type="AlphaFoldDB" id="A0A9Q1FMK0"/>
<dbReference type="PANTHER" id="PTHR47027:SF25">
    <property type="entry name" value="REVERSE TRANSCRIPTASE DOMAIN-CONTAINING PROTEIN"/>
    <property type="match status" value="1"/>
</dbReference>
<organism evidence="1 2">
    <name type="scientific">Synaphobranchus kaupii</name>
    <name type="common">Kaup's arrowtooth eel</name>
    <dbReference type="NCBI Taxonomy" id="118154"/>
    <lineage>
        <taxon>Eukaryota</taxon>
        <taxon>Metazoa</taxon>
        <taxon>Chordata</taxon>
        <taxon>Craniata</taxon>
        <taxon>Vertebrata</taxon>
        <taxon>Euteleostomi</taxon>
        <taxon>Actinopterygii</taxon>
        <taxon>Neopterygii</taxon>
        <taxon>Teleostei</taxon>
        <taxon>Anguilliformes</taxon>
        <taxon>Synaphobranchidae</taxon>
        <taxon>Synaphobranchus</taxon>
    </lineage>
</organism>
<keyword evidence="2" id="KW-1185">Reference proteome</keyword>
<protein>
    <submittedName>
        <fullName evidence="1">Uncharacterized protein</fullName>
    </submittedName>
</protein>
<reference evidence="1" key="1">
    <citation type="journal article" date="2023" name="Science">
        <title>Genome structures resolve the early diversification of teleost fishes.</title>
        <authorList>
            <person name="Parey E."/>
            <person name="Louis A."/>
            <person name="Montfort J."/>
            <person name="Bouchez O."/>
            <person name="Roques C."/>
            <person name="Iampietro C."/>
            <person name="Lluch J."/>
            <person name="Castinel A."/>
            <person name="Donnadieu C."/>
            <person name="Desvignes T."/>
            <person name="Floi Bucao C."/>
            <person name="Jouanno E."/>
            <person name="Wen M."/>
            <person name="Mejri S."/>
            <person name="Dirks R."/>
            <person name="Jansen H."/>
            <person name="Henkel C."/>
            <person name="Chen W.J."/>
            <person name="Zahm M."/>
            <person name="Cabau C."/>
            <person name="Klopp C."/>
            <person name="Thompson A.W."/>
            <person name="Robinson-Rechavi M."/>
            <person name="Braasch I."/>
            <person name="Lecointre G."/>
            <person name="Bobe J."/>
            <person name="Postlethwait J.H."/>
            <person name="Berthelot C."/>
            <person name="Roest Crollius H."/>
            <person name="Guiguen Y."/>
        </authorList>
    </citation>
    <scope>NUCLEOTIDE SEQUENCE</scope>
    <source>
        <strain evidence="1">WJC10195</strain>
    </source>
</reference>
<dbReference type="OrthoDB" id="410381at2759"/>
<sequence>MYIPNSVGNICTSEREQAARWVQHFQEVLNLPEPEQPANIIPTDDTLEINTSPPDYDEVRTAILVQKSGKACGIDATHDEMLKADISTSTRVLTDLFQNIWNSDTVPGDWSKGLIAKIPKKAPILVNGEPLEFVEDFTYRGSLISKDSGDSWRVVKTDMRTMEVFHNGCLRRICHIFWPNKISNHQLYKNTGSRNITREITHRHLRWLGHVLRMELNRIQRVALRWTPPGKRKPRRPKTTWHRTVTEELNKMNLSWGEAQHVAKDKMRWRELIAALCPIGDEEE</sequence>